<keyword evidence="1" id="KW-0472">Membrane</keyword>
<reference evidence="2" key="2">
    <citation type="submission" date="2015-08" db="EMBL/GenBank/DDBJ databases">
        <authorList>
            <person name="Babu N.S."/>
            <person name="Beckwith C.J."/>
            <person name="Beseler K.G."/>
            <person name="Brison A."/>
            <person name="Carone J.V."/>
            <person name="Caskin T.P."/>
            <person name="Diamond M."/>
            <person name="Durham M.E."/>
            <person name="Foxe J.M."/>
            <person name="Go M."/>
            <person name="Henderson B.A."/>
            <person name="Jones I.B."/>
            <person name="McGettigan J.A."/>
            <person name="Micheletti S.J."/>
            <person name="Nasrallah M.E."/>
            <person name="Ortiz D."/>
            <person name="Piller C.R."/>
            <person name="Privatt S.R."/>
            <person name="Schneider S.L."/>
            <person name="Sharp S."/>
            <person name="Smith T.C."/>
            <person name="Stanton J.D."/>
            <person name="Ullery H.E."/>
            <person name="Wilson R.J."/>
            <person name="Serrano M.G."/>
            <person name="Buck G."/>
            <person name="Lee V."/>
            <person name="Wang Y."/>
            <person name="Carvalho R."/>
            <person name="Voegtly L."/>
            <person name="Shi R."/>
            <person name="Duckworth R."/>
            <person name="Johnson A."/>
            <person name="Loviza R."/>
            <person name="Walstead R."/>
            <person name="Shah Z."/>
            <person name="Kiflezghi M."/>
            <person name="Wade K."/>
            <person name="Ball S.L."/>
            <person name="Bradley K.W."/>
            <person name="Asai D.J."/>
            <person name="Bowman C.A."/>
            <person name="Russell D.A."/>
            <person name="Pope W.H."/>
            <person name="Jacobs-Sera D."/>
            <person name="Hendrix R.W."/>
            <person name="Hatfull G.F."/>
        </authorList>
    </citation>
    <scope>NUCLEOTIDE SEQUENCE</scope>
    <source>
        <strain evidence="2">PREDICT_PicornaV-2/PGB-821</strain>
    </source>
</reference>
<keyword evidence="1" id="KW-1133">Transmembrane helix</keyword>
<name>A0A0S0C3M3_9PICO</name>
<feature type="transmembrane region" description="Helical" evidence="1">
    <location>
        <begin position="20"/>
        <end position="37"/>
    </location>
</feature>
<proteinExistence type="predicted"/>
<evidence type="ECO:0000256" key="1">
    <source>
        <dbReference type="SAM" id="Phobius"/>
    </source>
</evidence>
<reference evidence="2" key="1">
    <citation type="journal article" date="2015" name="Nat. Commun.">
        <title>Non-random patterns in viral diversity.</title>
        <authorList>
            <person name="Anthony S.J."/>
            <person name="Islam A."/>
            <person name="Johnson C."/>
            <person name="Navarrete-Macias I."/>
            <person name="Liang E."/>
            <person name="Jain K."/>
            <person name="Hitchens P.L."/>
            <person name="Che X."/>
            <person name="Soloyvov A."/>
            <person name="Hicks A.L."/>
            <person name="Ojeda-Flores R."/>
            <person name="Zambrana-Torrelio C."/>
            <person name="Ulrich W."/>
            <person name="Rostal M.K."/>
            <person name="Petrosov A."/>
            <person name="Garcia J."/>
            <person name="Haider N."/>
            <person name="Wolfe N."/>
            <person name="Goldstein T."/>
            <person name="Morse S.S."/>
            <person name="Rahman M."/>
            <person name="Epstein J.H."/>
            <person name="Mazet J.K."/>
            <person name="Daszak P."/>
            <person name="Lipkin W.I."/>
        </authorList>
    </citation>
    <scope>NUCLEOTIDE SEQUENCE</scope>
    <source>
        <strain evidence="2">PREDICT_PicornaV-2/PGB-821</strain>
    </source>
</reference>
<organism evidence="2">
    <name type="scientific">Picornavirus PREDICT_PicornaV-2</name>
    <dbReference type="NCBI Taxonomy" id="1717190"/>
    <lineage>
        <taxon>Viruses</taxon>
        <taxon>Riboviria</taxon>
        <taxon>Orthornavirae</taxon>
        <taxon>Pisuviricota</taxon>
        <taxon>Pisoniviricetes</taxon>
        <taxon>Picornavirales</taxon>
        <taxon>Picornaviridae</taxon>
    </lineage>
</organism>
<dbReference type="EMBL" id="KT599837">
    <property type="protein sequence ID" value="ALF08332.1"/>
    <property type="molecule type" value="Viral_cRNA"/>
</dbReference>
<accession>A0A0S0C3M3</accession>
<feature type="non-terminal residue" evidence="2">
    <location>
        <position position="1"/>
    </location>
</feature>
<feature type="non-terminal residue" evidence="2">
    <location>
        <position position="181"/>
    </location>
</feature>
<keyword evidence="1" id="KW-0812">Transmembrane</keyword>
<protein>
    <submittedName>
        <fullName evidence="2">Polyprotein</fullName>
    </submittedName>
</protein>
<sequence>EVRQLRHEVAAIDFEQKETLKFFVCLLGAVGLSYVVVKAVRAGADWYCLLKEGKEKEPQREPVRVPVPKFLEDPLDERPYNPAAKKIVPKKLQLEAPSNLDFERSVAAHACAPFYYWPRDGKDPFVQSAVLLVDRFFLVNEHTWMFDFEKFELRGIQYTREECDFVCLERAGVSTDMVVVL</sequence>
<evidence type="ECO:0000313" key="2">
    <source>
        <dbReference type="EMBL" id="ALF08332.1"/>
    </source>
</evidence>